<evidence type="ECO:0000313" key="3">
    <source>
        <dbReference type="Proteomes" id="UP000054107"/>
    </source>
</evidence>
<feature type="compositionally biased region" description="Basic and acidic residues" evidence="1">
    <location>
        <begin position="140"/>
        <end position="155"/>
    </location>
</feature>
<evidence type="ECO:0000256" key="1">
    <source>
        <dbReference type="SAM" id="MobiDB-lite"/>
    </source>
</evidence>
<gene>
    <name evidence="2" type="primary">PARPA_08454.1 scaffold 33036</name>
</gene>
<proteinExistence type="predicted"/>
<reference evidence="2 3" key="1">
    <citation type="submission" date="2014-09" db="EMBL/GenBank/DDBJ databases">
        <authorList>
            <person name="Ellenberger Sabrina"/>
        </authorList>
    </citation>
    <scope>NUCLEOTIDE SEQUENCE [LARGE SCALE GENOMIC DNA]</scope>
    <source>
        <strain evidence="2 3">CBS 412.66</strain>
    </source>
</reference>
<organism evidence="2 3">
    <name type="scientific">Parasitella parasitica</name>
    <dbReference type="NCBI Taxonomy" id="35722"/>
    <lineage>
        <taxon>Eukaryota</taxon>
        <taxon>Fungi</taxon>
        <taxon>Fungi incertae sedis</taxon>
        <taxon>Mucoromycota</taxon>
        <taxon>Mucoromycotina</taxon>
        <taxon>Mucoromycetes</taxon>
        <taxon>Mucorales</taxon>
        <taxon>Mucorineae</taxon>
        <taxon>Mucoraceae</taxon>
        <taxon>Parasitella</taxon>
    </lineage>
</organism>
<dbReference type="AlphaFoldDB" id="A0A0B7NFX5"/>
<protein>
    <submittedName>
        <fullName evidence="2">Uncharacterized protein</fullName>
    </submittedName>
</protein>
<keyword evidence="3" id="KW-1185">Reference proteome</keyword>
<evidence type="ECO:0000313" key="2">
    <source>
        <dbReference type="EMBL" id="CEP14285.1"/>
    </source>
</evidence>
<sequence>MDIDFDDDFQPPIKSVFNYVASKDLFQDIKKRSAKSILHTNTYSHIPFYYHLHSLIDLDGPGPGPSTAPSYSTAVSTPAEDFDAILSAMSPEEVEEFFFSTFQNPVPSLNLAKSASSSGPSISETASNISKRVQKKIDKREELEKVKEEAKDSSKSMKCPTCGGTDQARSSNKNCSERVKGKSLLRLPLSRLVLSTAANMRVLYERSKNW</sequence>
<dbReference type="Proteomes" id="UP000054107">
    <property type="component" value="Unassembled WGS sequence"/>
</dbReference>
<name>A0A0B7NFX5_9FUNG</name>
<dbReference type="EMBL" id="LN731111">
    <property type="protein sequence ID" value="CEP14285.1"/>
    <property type="molecule type" value="Genomic_DNA"/>
</dbReference>
<feature type="region of interest" description="Disordered" evidence="1">
    <location>
        <begin position="140"/>
        <end position="175"/>
    </location>
</feature>
<accession>A0A0B7NFX5</accession>